<feature type="region of interest" description="Disordered" evidence="2">
    <location>
        <begin position="722"/>
        <end position="750"/>
    </location>
</feature>
<dbReference type="InterPro" id="IPR042337">
    <property type="entry name" value="GSE1"/>
</dbReference>
<feature type="region of interest" description="Disordered" evidence="2">
    <location>
        <begin position="815"/>
        <end position="882"/>
    </location>
</feature>
<feature type="compositionally biased region" description="Basic and acidic residues" evidence="2">
    <location>
        <begin position="456"/>
        <end position="478"/>
    </location>
</feature>
<proteinExistence type="predicted"/>
<feature type="region of interest" description="Disordered" evidence="2">
    <location>
        <begin position="567"/>
        <end position="663"/>
    </location>
</feature>
<dbReference type="Proteomes" id="UP001557470">
    <property type="component" value="Unassembled WGS sequence"/>
</dbReference>
<feature type="compositionally biased region" description="Basic and acidic residues" evidence="2">
    <location>
        <begin position="640"/>
        <end position="663"/>
    </location>
</feature>
<feature type="coiled-coil region" evidence="1">
    <location>
        <begin position="1051"/>
        <end position="1078"/>
    </location>
</feature>
<feature type="compositionally biased region" description="Polar residues" evidence="2">
    <location>
        <begin position="500"/>
        <end position="513"/>
    </location>
</feature>
<dbReference type="PANTHER" id="PTHR17608">
    <property type="entry name" value="GENETIC SUPPRESSOR ELEMENT 1"/>
    <property type="match status" value="1"/>
</dbReference>
<feature type="compositionally biased region" description="Basic residues" evidence="2">
    <location>
        <begin position="578"/>
        <end position="593"/>
    </location>
</feature>
<evidence type="ECO:0000313" key="4">
    <source>
        <dbReference type="EMBL" id="KAL0968381.1"/>
    </source>
</evidence>
<reference evidence="4 5" key="1">
    <citation type="submission" date="2024-06" db="EMBL/GenBank/DDBJ databases">
        <authorList>
            <person name="Pan Q."/>
            <person name="Wen M."/>
            <person name="Jouanno E."/>
            <person name="Zahm M."/>
            <person name="Klopp C."/>
            <person name="Cabau C."/>
            <person name="Louis A."/>
            <person name="Berthelot C."/>
            <person name="Parey E."/>
            <person name="Roest Crollius H."/>
            <person name="Montfort J."/>
            <person name="Robinson-Rechavi M."/>
            <person name="Bouchez O."/>
            <person name="Lampietro C."/>
            <person name="Lopez Roques C."/>
            <person name="Donnadieu C."/>
            <person name="Postlethwait J."/>
            <person name="Bobe J."/>
            <person name="Verreycken H."/>
            <person name="Guiguen Y."/>
        </authorList>
    </citation>
    <scope>NUCLEOTIDE SEQUENCE [LARGE SCALE GENOMIC DNA]</scope>
    <source>
        <strain evidence="4">Up_M1</strain>
        <tissue evidence="4">Testis</tissue>
    </source>
</reference>
<feature type="compositionally biased region" description="Pro residues" evidence="2">
    <location>
        <begin position="838"/>
        <end position="847"/>
    </location>
</feature>
<dbReference type="Pfam" id="PF12540">
    <property type="entry name" value="DUF3736"/>
    <property type="match status" value="1"/>
</dbReference>
<feature type="region of interest" description="Disordered" evidence="2">
    <location>
        <begin position="301"/>
        <end position="340"/>
    </location>
</feature>
<name>A0ABD0WS32_UMBPY</name>
<feature type="compositionally biased region" description="Low complexity" evidence="2">
    <location>
        <begin position="62"/>
        <end position="79"/>
    </location>
</feature>
<sequence length="1104" mass="123695">MSHESTSRSLGMISTATRTTATVCPLTPLANGSAAAQSAHSSGFAAALRQLAKQAEDPKGCSSSSQSPSSSPATSLCSPVITPKRGTSGLLLTPGRGPSFPSTPPVVTISPTPSIISNSLWRGQEGQCVGSENSPSQEKVGHPVPPPHIVAHPSYPFGLNPSSIMQDRRLQGLNLPGQDHPAVPSGSVPEEYLRGLRPFNTSDDLRLSSLPLGLDPTTAAHVTAAAAYYHPAYLHHLHRMEQSLCLSALRSQFYSLPAGGAFPHLHPSALHMHLPGARYTGELSQTHSALAERLQMEEELRQRERERERECERETQRKQEVERERERDMDRQKEKQRERQMVRALESQYLTGLKALTAQPEDRVSPGERLTPNRLDKSTLPVPKHMPPGLWSSKGSVPQHAPNLGPSQKEKPLPPSACASGLHGTLASATKLHQANGEEHWLVEQRGRCRQLGEGMEPRGESYRSNFRPHESSNREVHPQLGAPPPLISPKPHTPLPHPSANTPPLWNPVSLTDTSLDPLRRLNSPVPPSRPPPGLTRVEWHTHWERGRGPPRFSSVNRAMLQEATVGIRPPLERSTHRVPPHHQHSHLHQKGSHSVSSKSPSSDSVQCPASFPSLYRDLQRSKWPGPEPQTPRTYNEIPQEHRNLVSKLDLEESRRREAREEGHYYDLDESYDDSDEDEVRAHLRRVSQQPPLKLDTSSEKLCFLRVCGLTTLAHRDQLLHQKRRKRRRMLRERSVSPPSVPDKRKAELSPLISTTLTPEQMNCTPKLEDKKHFLNMLSLSHVSSQQRKDKEKIEGWLKAVRLKGVTLDTIRYNSLPSADDSSPLLRDSNGLNYPDSPSPSPSPSPHHPKNLDADPPKRPSLTPCHPPPLVPHPSRAGMDKCFPAKNLQDLQEGAVQPTRPHQTKVALTGKNRPWERITSEDLALHFQRAECQSTHRPLGESRMMSEPPVSCNISPPEGLAPFDTPPHPLSKGNHPYTPTAYPDPHDILWDEMSEETEEEEEAATRKWRGIESVFEAYHQYMDERGMERQVLHKQCRRLESHNYTLSLTAEQLSDSMAELTRQRQTVREERERLHAQLEHFRKCLTLPNVHWGSGQVQGRHPR</sequence>
<evidence type="ECO:0000313" key="5">
    <source>
        <dbReference type="Proteomes" id="UP001557470"/>
    </source>
</evidence>
<feature type="region of interest" description="Disordered" evidence="2">
    <location>
        <begin position="356"/>
        <end position="422"/>
    </location>
</feature>
<feature type="compositionally biased region" description="Low complexity" evidence="2">
    <location>
        <begin position="594"/>
        <end position="606"/>
    </location>
</feature>
<keyword evidence="5" id="KW-1185">Reference proteome</keyword>
<accession>A0ABD0WS32</accession>
<evidence type="ECO:0000259" key="3">
    <source>
        <dbReference type="Pfam" id="PF12540"/>
    </source>
</evidence>
<feature type="compositionally biased region" description="Basic residues" evidence="2">
    <location>
        <begin position="722"/>
        <end position="732"/>
    </location>
</feature>
<dbReference type="PANTHER" id="PTHR17608:SF4">
    <property type="entry name" value="GENETIC SUPPRESSOR ELEMENT 1"/>
    <property type="match status" value="1"/>
</dbReference>
<comment type="caution">
    <text evidence="4">The sequence shown here is derived from an EMBL/GenBank/DDBJ whole genome shotgun (WGS) entry which is preliminary data.</text>
</comment>
<feature type="compositionally biased region" description="Low complexity" evidence="2">
    <location>
        <begin position="816"/>
        <end position="830"/>
    </location>
</feature>
<feature type="region of interest" description="Disordered" evidence="2">
    <location>
        <begin position="55"/>
        <end position="108"/>
    </location>
</feature>
<feature type="region of interest" description="Disordered" evidence="2">
    <location>
        <begin position="452"/>
        <end position="513"/>
    </location>
</feature>
<evidence type="ECO:0000256" key="1">
    <source>
        <dbReference type="SAM" id="Coils"/>
    </source>
</evidence>
<dbReference type="AlphaFoldDB" id="A0ABD0WS32"/>
<gene>
    <name evidence="4" type="ORF">UPYG_G00266140</name>
</gene>
<evidence type="ECO:0000256" key="2">
    <source>
        <dbReference type="SAM" id="MobiDB-lite"/>
    </source>
</evidence>
<organism evidence="4 5">
    <name type="scientific">Umbra pygmaea</name>
    <name type="common">Eastern mudminnow</name>
    <dbReference type="NCBI Taxonomy" id="75934"/>
    <lineage>
        <taxon>Eukaryota</taxon>
        <taxon>Metazoa</taxon>
        <taxon>Chordata</taxon>
        <taxon>Craniata</taxon>
        <taxon>Vertebrata</taxon>
        <taxon>Euteleostomi</taxon>
        <taxon>Actinopterygii</taxon>
        <taxon>Neopterygii</taxon>
        <taxon>Teleostei</taxon>
        <taxon>Protacanthopterygii</taxon>
        <taxon>Esociformes</taxon>
        <taxon>Umbridae</taxon>
        <taxon>Umbra</taxon>
    </lineage>
</organism>
<feature type="domain" description="Genetic suppressor element-like" evidence="3">
    <location>
        <begin position="643"/>
        <end position="782"/>
    </location>
</feature>
<feature type="compositionally biased region" description="Pro residues" evidence="2">
    <location>
        <begin position="482"/>
        <end position="498"/>
    </location>
</feature>
<dbReference type="InterPro" id="IPR022207">
    <property type="entry name" value="GSE-like"/>
</dbReference>
<protein>
    <recommendedName>
        <fullName evidence="3">Genetic suppressor element-like domain-containing protein</fullName>
    </recommendedName>
</protein>
<dbReference type="EMBL" id="JAGEUA010000008">
    <property type="protein sequence ID" value="KAL0968381.1"/>
    <property type="molecule type" value="Genomic_DNA"/>
</dbReference>
<keyword evidence="1" id="KW-0175">Coiled coil</keyword>